<dbReference type="SMART" id="SM00487">
    <property type="entry name" value="DEXDc"/>
    <property type="match status" value="1"/>
</dbReference>
<protein>
    <submittedName>
        <fullName evidence="2">DEAD/DEAH box helicase</fullName>
    </submittedName>
</protein>
<dbReference type="AlphaFoldDB" id="A0A7C5RDW5"/>
<keyword evidence="2" id="KW-0347">Helicase</keyword>
<dbReference type="GO" id="GO:0004386">
    <property type="term" value="F:helicase activity"/>
    <property type="evidence" value="ECO:0007669"/>
    <property type="project" value="UniProtKB-KW"/>
</dbReference>
<dbReference type="PANTHER" id="PTHR10799">
    <property type="entry name" value="SNF2/RAD54 HELICASE FAMILY"/>
    <property type="match status" value="1"/>
</dbReference>
<keyword evidence="2" id="KW-0378">Hydrolase</keyword>
<organism evidence="2">
    <name type="scientific">Thermus caliditerrae</name>
    <dbReference type="NCBI Taxonomy" id="1330700"/>
    <lineage>
        <taxon>Bacteria</taxon>
        <taxon>Thermotogati</taxon>
        <taxon>Deinococcota</taxon>
        <taxon>Deinococci</taxon>
        <taxon>Thermales</taxon>
        <taxon>Thermaceae</taxon>
        <taxon>Thermus</taxon>
    </lineage>
</organism>
<evidence type="ECO:0000313" key="2">
    <source>
        <dbReference type="EMBL" id="HHM67504.1"/>
    </source>
</evidence>
<dbReference type="PROSITE" id="PS51194">
    <property type="entry name" value="HELICASE_CTER"/>
    <property type="match status" value="1"/>
</dbReference>
<dbReference type="EMBL" id="DRXE01000076">
    <property type="protein sequence ID" value="HHM67504.1"/>
    <property type="molecule type" value="Genomic_DNA"/>
</dbReference>
<dbReference type="InterPro" id="IPR014001">
    <property type="entry name" value="Helicase_ATP-bd"/>
</dbReference>
<gene>
    <name evidence="2" type="ORF">ENM28_02055</name>
</gene>
<dbReference type="Pfam" id="PF00271">
    <property type="entry name" value="Helicase_C"/>
    <property type="match status" value="1"/>
</dbReference>
<sequence length="661" mass="73231">MAGTVETLTQESATRQLSLSELIARHGGNLLRQAHAAFPPAVRVPDPSLSYPGRKPMGAQALTVSGAVHAFRRGERAVFIVGEMGTGKTFMGIATALNAFPGGRYLVLCPPHLVEKWAREARMEGAEAVILQRPADLSALQHRRGPLFAILSRERAKLGPGWAPALAKRLRPRKEGGRWKRHHVPACPTCARPLDAEEEEKALRHRTFCQACGGALWQETPPRRESLYHALRRTLPKGFFQLLLLDEAHEYKGGGTAQALAAAGLMDWVGRTLLLTGTLFGGYASGLYHLLKRTLPEVRETWPEEREFVAQFGLLERIERRELTEDGRYTRRRESRVAIKERPGLSPLLLPLLLPQAGFVRLGEVAEGLPPYGEEVVLLEMDPEHRQAYLSFQEGLAEMAAASLRAGSKRYLGALVQAGIQVPDTTWQEEVVEGEGRRTAFPGLPPGYRHAKERHLAELVRAERDRGRRVLVYVQGTGKRDQIARLVEVLREAGLRAEGLRADTVAPDRREAWIAARVDQGLDALVLHPRIVQTGLDLVDFPTIVWYQPEYSVFTLRQASRRSWRIGQHHPVRVVFLAYRNTLQEAALGLMGQKTRASLALEGELVEGGLVAQGDEDPTLALAKALAGATQLSWHEIPELKLETGNVPMRRARKWAPGGGA</sequence>
<dbReference type="SUPFAM" id="SSF52540">
    <property type="entry name" value="P-loop containing nucleoside triphosphate hydrolases"/>
    <property type="match status" value="2"/>
</dbReference>
<comment type="caution">
    <text evidence="2">The sequence shown here is derived from an EMBL/GenBank/DDBJ whole genome shotgun (WGS) entry which is preliminary data.</text>
</comment>
<evidence type="ECO:0000259" key="1">
    <source>
        <dbReference type="PROSITE" id="PS51194"/>
    </source>
</evidence>
<dbReference type="InterPro" id="IPR001650">
    <property type="entry name" value="Helicase_C-like"/>
</dbReference>
<dbReference type="Gene3D" id="3.40.50.300">
    <property type="entry name" value="P-loop containing nucleotide triphosphate hydrolases"/>
    <property type="match status" value="2"/>
</dbReference>
<reference evidence="2" key="1">
    <citation type="journal article" date="2020" name="mSystems">
        <title>Genome- and Community-Level Interaction Insights into Carbon Utilization and Element Cycling Functions of Hydrothermarchaeota in Hydrothermal Sediment.</title>
        <authorList>
            <person name="Zhou Z."/>
            <person name="Liu Y."/>
            <person name="Xu W."/>
            <person name="Pan J."/>
            <person name="Luo Z.H."/>
            <person name="Li M."/>
        </authorList>
    </citation>
    <scope>NUCLEOTIDE SEQUENCE [LARGE SCALE GENOMIC DNA]</scope>
    <source>
        <strain evidence="2">SpSt-1071</strain>
    </source>
</reference>
<keyword evidence="2" id="KW-0547">Nucleotide-binding</keyword>
<proteinExistence type="predicted"/>
<dbReference type="InterPro" id="IPR027417">
    <property type="entry name" value="P-loop_NTPase"/>
</dbReference>
<name>A0A7C5RDW5_9DEIN</name>
<feature type="domain" description="Helicase C-terminal" evidence="1">
    <location>
        <begin position="455"/>
        <end position="607"/>
    </location>
</feature>
<keyword evidence="2" id="KW-0067">ATP-binding</keyword>
<accession>A0A7C5RDW5</accession>